<feature type="transmembrane region" description="Helical" evidence="5">
    <location>
        <begin position="377"/>
        <end position="398"/>
    </location>
</feature>
<feature type="transmembrane region" description="Helical" evidence="5">
    <location>
        <begin position="605"/>
        <end position="632"/>
    </location>
</feature>
<comment type="subcellular location">
    <subcellularLocation>
        <location evidence="1">Membrane</location>
        <topology evidence="1">Multi-pass membrane protein</topology>
    </subcellularLocation>
</comment>
<comment type="caution">
    <text evidence="6">The sequence shown here is derived from an EMBL/GenBank/DDBJ whole genome shotgun (WGS) entry which is preliminary data.</text>
</comment>
<dbReference type="InterPro" id="IPR023271">
    <property type="entry name" value="Aquaporin-like"/>
</dbReference>
<dbReference type="Proteomes" id="UP001311730">
    <property type="component" value="Unassembled WGS sequence"/>
</dbReference>
<keyword evidence="2 5" id="KW-0812">Transmembrane</keyword>
<dbReference type="EMBL" id="JAYKBW010000016">
    <property type="protein sequence ID" value="MEB3076149.1"/>
    <property type="molecule type" value="Genomic_DNA"/>
</dbReference>
<reference evidence="6 7" key="1">
    <citation type="submission" date="2023-12" db="EMBL/GenBank/DDBJ databases">
        <title>Genomic sequences of Capnocytophaga and Parvimonas strains.</title>
        <authorList>
            <person name="Watt R.M."/>
            <person name="Wang M."/>
            <person name="Yang T."/>
            <person name="Tong W.M."/>
        </authorList>
    </citation>
    <scope>NUCLEOTIDE SEQUENCE [LARGE SCALE GENOMIC DNA]</scope>
    <source>
        <strain evidence="6 7">CCUG 13096</strain>
    </source>
</reference>
<evidence type="ECO:0000256" key="5">
    <source>
        <dbReference type="SAM" id="Phobius"/>
    </source>
</evidence>
<dbReference type="Gene3D" id="1.20.1080.10">
    <property type="entry name" value="Glycerol uptake facilitator protein"/>
    <property type="match status" value="1"/>
</dbReference>
<protein>
    <submittedName>
        <fullName evidence="6">Recombinase</fullName>
    </submittedName>
</protein>
<evidence type="ECO:0000256" key="1">
    <source>
        <dbReference type="ARBA" id="ARBA00004141"/>
    </source>
</evidence>
<evidence type="ECO:0000313" key="6">
    <source>
        <dbReference type="EMBL" id="MEB3076149.1"/>
    </source>
</evidence>
<evidence type="ECO:0000256" key="3">
    <source>
        <dbReference type="ARBA" id="ARBA00022989"/>
    </source>
</evidence>
<organism evidence="6 7">
    <name type="scientific">Capnocytophaga gingivalis</name>
    <dbReference type="NCBI Taxonomy" id="1017"/>
    <lineage>
        <taxon>Bacteria</taxon>
        <taxon>Pseudomonadati</taxon>
        <taxon>Bacteroidota</taxon>
        <taxon>Flavobacteriia</taxon>
        <taxon>Flavobacteriales</taxon>
        <taxon>Flavobacteriaceae</taxon>
        <taxon>Capnocytophaga</taxon>
    </lineage>
</organism>
<feature type="transmembrane region" description="Helical" evidence="5">
    <location>
        <begin position="490"/>
        <end position="511"/>
    </location>
</feature>
<sequence length="676" mass="77851">MIKKQYSVKEVFDTHIKDGVVPEHTGFLLLYDLVRYFRPKRASHSISLLELIGYLQENPAQCKILGQYIGDLLTQRHFGRMISEVGILQDSSFFYELNRRLSAKILPFQPEKDTLQYILNQVFYLQTDYQWIERIDRKEFRILFELLGFKDLFAQEKHENNSLTQLCEAIGLITQRMSGRTLESDIIHMVPEYSYLESPFLSFEREFDSMRESILQGEPLNEENLNYKQLMVLFRQCQDFVQQAYKNASKYGITMRVNQGLLRLNQQLLRVKTLIELLVVSSKRDRIDNTICMALKLIEYNCYKNNIRTFIKESTQTVTYEITQFNASTGEKYITDTPKEYLKMLRASLGAGFIVGFLCIFKALLHGVHTSAFGHAFLYSMNYAFGFILIYLTGSALATKQPSMTATTVARVVEEGMKKQCKEEEKHSEFAEFFARLWRSQFIAFVGNVIMAFAVALLLVWGIEEIWGKNIVSHSWDKFLTDASPIHSKLILHAAIAGVFLFISGIIAGNVSNKQKHNRFAYRIEEHPILKRALGVKRTKKLAAWLDHKRPGILSNFWFGVFMGSTASIGTFFDLDLDIRHITFVSGNIAMGLYGAAFHLVWSMWIWIIVGLVTVGFINFTVSFGLSLWVAFRSRNIPNSEIFALIKAVWRHFKKAPMSFVLPQRVSSRQKSEVGG</sequence>
<feature type="transmembrane region" description="Helical" evidence="5">
    <location>
        <begin position="442"/>
        <end position="463"/>
    </location>
</feature>
<name>A0ABU5ZBX1_9FLAO</name>
<feature type="transmembrane region" description="Helical" evidence="5">
    <location>
        <begin position="347"/>
        <end position="365"/>
    </location>
</feature>
<keyword evidence="3 5" id="KW-1133">Transmembrane helix</keyword>
<keyword evidence="4 5" id="KW-0472">Membrane</keyword>
<dbReference type="InterPro" id="IPR011385">
    <property type="entry name" value="Site-sp_rcmbase"/>
</dbReference>
<evidence type="ECO:0000256" key="2">
    <source>
        <dbReference type="ARBA" id="ARBA00022692"/>
    </source>
</evidence>
<feature type="transmembrane region" description="Helical" evidence="5">
    <location>
        <begin position="553"/>
        <end position="573"/>
    </location>
</feature>
<evidence type="ECO:0000313" key="7">
    <source>
        <dbReference type="Proteomes" id="UP001311730"/>
    </source>
</evidence>
<dbReference type="Pfam" id="PF10136">
    <property type="entry name" value="SpecificRecomb"/>
    <property type="match status" value="1"/>
</dbReference>
<proteinExistence type="predicted"/>
<dbReference type="RefSeq" id="WP_323984202.1">
    <property type="nucleotide sequence ID" value="NZ_JAYKBW010000016.1"/>
</dbReference>
<gene>
    <name evidence="6" type="ORF">VJJ08_12715</name>
</gene>
<evidence type="ECO:0000256" key="4">
    <source>
        <dbReference type="ARBA" id="ARBA00023136"/>
    </source>
</evidence>
<accession>A0ABU5ZBX1</accession>
<keyword evidence="7" id="KW-1185">Reference proteome</keyword>